<comment type="caution">
    <text evidence="2">The sequence shown here is derived from an EMBL/GenBank/DDBJ whole genome shotgun (WGS) entry which is preliminary data.</text>
</comment>
<feature type="transmembrane region" description="Helical" evidence="1">
    <location>
        <begin position="183"/>
        <end position="206"/>
    </location>
</feature>
<keyword evidence="3" id="KW-1185">Reference proteome</keyword>
<keyword evidence="1" id="KW-1133">Transmembrane helix</keyword>
<name>A0A8J3Z0V8_9ACTN</name>
<organism evidence="2 3">
    <name type="scientific">Virgisporangium aurantiacum</name>
    <dbReference type="NCBI Taxonomy" id="175570"/>
    <lineage>
        <taxon>Bacteria</taxon>
        <taxon>Bacillati</taxon>
        <taxon>Actinomycetota</taxon>
        <taxon>Actinomycetes</taxon>
        <taxon>Micromonosporales</taxon>
        <taxon>Micromonosporaceae</taxon>
        <taxon>Virgisporangium</taxon>
    </lineage>
</organism>
<dbReference type="Proteomes" id="UP000612585">
    <property type="component" value="Unassembled WGS sequence"/>
</dbReference>
<evidence type="ECO:0000256" key="1">
    <source>
        <dbReference type="SAM" id="Phobius"/>
    </source>
</evidence>
<feature type="transmembrane region" description="Helical" evidence="1">
    <location>
        <begin position="71"/>
        <end position="94"/>
    </location>
</feature>
<reference evidence="2" key="1">
    <citation type="submission" date="2021-01" db="EMBL/GenBank/DDBJ databases">
        <title>Whole genome shotgun sequence of Virgisporangium aurantiacum NBRC 16421.</title>
        <authorList>
            <person name="Komaki H."/>
            <person name="Tamura T."/>
        </authorList>
    </citation>
    <scope>NUCLEOTIDE SEQUENCE</scope>
    <source>
        <strain evidence="2">NBRC 16421</strain>
    </source>
</reference>
<sequence>MWSYIVTALIGALVGATELASRYRDRPAVLVAAPTAWLYALLNAAAAMLALLIVNSAGWNFGATDDTTITVLRIMAASLSAMAVFRSSFLTVRLGDTDVAVGPATLLTTLLGIADRSVDRRRAADRTVTVTKIMAGVSFERSRLALPTFVLTLMQNVQPAEQHDLGVAVEALSVSRMSDTQKAYALGLLLMNIAGPAVVAAAVAALRKEIGPDAVVPVADRPM</sequence>
<evidence type="ECO:0000313" key="3">
    <source>
        <dbReference type="Proteomes" id="UP000612585"/>
    </source>
</evidence>
<protein>
    <submittedName>
        <fullName evidence="2">Uncharacterized protein</fullName>
    </submittedName>
</protein>
<dbReference type="EMBL" id="BOPG01000012">
    <property type="protein sequence ID" value="GIJ54422.1"/>
    <property type="molecule type" value="Genomic_DNA"/>
</dbReference>
<keyword evidence="1" id="KW-0472">Membrane</keyword>
<feature type="transmembrane region" description="Helical" evidence="1">
    <location>
        <begin position="36"/>
        <end position="59"/>
    </location>
</feature>
<keyword evidence="1" id="KW-0812">Transmembrane</keyword>
<proteinExistence type="predicted"/>
<gene>
    <name evidence="2" type="ORF">Vau01_019380</name>
</gene>
<evidence type="ECO:0000313" key="2">
    <source>
        <dbReference type="EMBL" id="GIJ54422.1"/>
    </source>
</evidence>
<accession>A0A8J3Z0V8</accession>
<dbReference type="AlphaFoldDB" id="A0A8J3Z0V8"/>
<dbReference type="RefSeq" id="WP_203989443.1">
    <property type="nucleotide sequence ID" value="NZ_BOPG01000012.1"/>
</dbReference>